<dbReference type="PROSITE" id="PS01278">
    <property type="entry name" value="MTTASE_RADICAL"/>
    <property type="match status" value="1"/>
</dbReference>
<dbReference type="GO" id="GO:0051539">
    <property type="term" value="F:4 iron, 4 sulfur cluster binding"/>
    <property type="evidence" value="ECO:0007669"/>
    <property type="project" value="UniProtKB-UniRule"/>
</dbReference>
<dbReference type="InterPro" id="IPR013848">
    <property type="entry name" value="Methylthiotransferase_N"/>
</dbReference>
<dbReference type="FunFam" id="3.40.50.12160:FF:000003">
    <property type="entry name" value="CDK5 regulatory subunit-associated protein 1"/>
    <property type="match status" value="1"/>
</dbReference>
<dbReference type="HOGENOM" id="CLU_018697_4_2_2"/>
<dbReference type="CDD" id="cd01335">
    <property type="entry name" value="Radical_SAM"/>
    <property type="match status" value="1"/>
</dbReference>
<proteinExistence type="inferred from homology"/>
<dbReference type="AlphaFoldDB" id="A8MDH8"/>
<sequence length="422" mass="47697">MPTYYIETYGCWLNKADSALMEEDLRRMGYVKVNDPAQADLILVNTCAVREDSEIRELKAIEKYSRLGKKLIVAGCLTKARPSEIMRLAPDALIVNPSSVENLAELLKGGVNLTERLMVRIPKYYESSHVYVVPIQVGCLGNCSYCVIKYTRGGMGWVKSADLSVVKESIAKAVARGAREIYLTGQEISAYGKDKGYDLVDLLEAVLRDVEGRYLIRLGMLEPLELEGMIHRLIDVIKNDWRIYRFFHIPVQSGSDKVLRLMKRKYTVDLFKREVELIRRSFRNSFIATDIIVGHPGEDDSDFQESVRLIRELGIDKVHVARYSPRPFTEAAYMRQVPDQVKKQRSSMLSKVALEVAYSRNLEYVGGTYEGLISSIGFKGRGLMARLMDYRPVIINEGDLGSFVKIKVTGASSINLIGKIIE</sequence>
<feature type="domain" description="MTTase N-terminal" evidence="13">
    <location>
        <begin position="2"/>
        <end position="112"/>
    </location>
</feature>
<comment type="catalytic activity">
    <reaction evidence="10 11">
        <text>N(6)-L-threonylcarbamoyladenosine(37) in tRNA + (sulfur carrier)-SH + AH2 + 2 S-adenosyl-L-methionine = 2-methylsulfanyl-N(6)-L-threonylcarbamoyladenosine(37) in tRNA + (sulfur carrier)-H + 5'-deoxyadenosine + L-methionine + A + S-adenosyl-L-homocysteine + 2 H(+)</text>
        <dbReference type="Rhea" id="RHEA:37075"/>
        <dbReference type="Rhea" id="RHEA-COMP:10163"/>
        <dbReference type="Rhea" id="RHEA-COMP:11092"/>
        <dbReference type="Rhea" id="RHEA-COMP:14737"/>
        <dbReference type="Rhea" id="RHEA-COMP:14739"/>
        <dbReference type="ChEBI" id="CHEBI:13193"/>
        <dbReference type="ChEBI" id="CHEBI:15378"/>
        <dbReference type="ChEBI" id="CHEBI:17319"/>
        <dbReference type="ChEBI" id="CHEBI:17499"/>
        <dbReference type="ChEBI" id="CHEBI:29917"/>
        <dbReference type="ChEBI" id="CHEBI:57844"/>
        <dbReference type="ChEBI" id="CHEBI:57856"/>
        <dbReference type="ChEBI" id="CHEBI:59789"/>
        <dbReference type="ChEBI" id="CHEBI:64428"/>
        <dbReference type="ChEBI" id="CHEBI:74418"/>
        <dbReference type="ChEBI" id="CHEBI:74420"/>
        <dbReference type="EC" id="2.8.4.5"/>
    </reaction>
</comment>
<dbReference type="InterPro" id="IPR006466">
    <property type="entry name" value="MiaB-like_arc_euk"/>
</dbReference>
<evidence type="ECO:0000256" key="4">
    <source>
        <dbReference type="ARBA" id="ARBA00022679"/>
    </source>
</evidence>
<protein>
    <recommendedName>
        <fullName evidence="11">tRNA-t(6)A37 methylthiotransferase</fullName>
        <ecNumber evidence="11">2.8.4.5</ecNumber>
    </recommendedName>
</protein>
<evidence type="ECO:0000256" key="6">
    <source>
        <dbReference type="ARBA" id="ARBA00022694"/>
    </source>
</evidence>
<dbReference type="Gene3D" id="3.80.30.20">
    <property type="entry name" value="tm_1862 like domain"/>
    <property type="match status" value="1"/>
</dbReference>
<evidence type="ECO:0000256" key="11">
    <source>
        <dbReference type="RuleBase" id="RU368081"/>
    </source>
</evidence>
<dbReference type="InterPro" id="IPR023404">
    <property type="entry name" value="rSAM_horseshoe"/>
</dbReference>
<accession>A8MDH8</accession>
<dbReference type="PROSITE" id="PS51449">
    <property type="entry name" value="MTTASE_N"/>
    <property type="match status" value="1"/>
</dbReference>
<keyword evidence="16" id="KW-1185">Reference proteome</keyword>
<evidence type="ECO:0000313" key="16">
    <source>
        <dbReference type="Proteomes" id="UP000001137"/>
    </source>
</evidence>
<dbReference type="InterPro" id="IPR038135">
    <property type="entry name" value="Methylthiotransferase_N_sf"/>
</dbReference>
<evidence type="ECO:0000256" key="10">
    <source>
        <dbReference type="ARBA" id="ARBA00051661"/>
    </source>
</evidence>
<keyword evidence="5 11" id="KW-0949">S-adenosyl-L-methionine</keyword>
<evidence type="ECO:0000256" key="1">
    <source>
        <dbReference type="ARBA" id="ARBA00002399"/>
    </source>
</evidence>
<evidence type="ECO:0000256" key="3">
    <source>
        <dbReference type="ARBA" id="ARBA00022485"/>
    </source>
</evidence>
<dbReference type="NCBIfam" id="TIGR01578">
    <property type="entry name" value="MiaB-like-B"/>
    <property type="match status" value="1"/>
</dbReference>
<gene>
    <name evidence="15" type="ordered locus">Cmaq_1003</name>
</gene>
<dbReference type="InterPro" id="IPR058240">
    <property type="entry name" value="rSAM_sf"/>
</dbReference>
<dbReference type="GeneID" id="5710455"/>
<dbReference type="STRING" id="397948.Cmaq_1003"/>
<dbReference type="GO" id="GO:0035598">
    <property type="term" value="F:tRNA (N(6)-L-threonylcarbamoyladenosine(37)-C(2))-methylthiotransferase activity"/>
    <property type="evidence" value="ECO:0007669"/>
    <property type="project" value="UniProtKB-UniRule"/>
</dbReference>
<dbReference type="InterPro" id="IPR006638">
    <property type="entry name" value="Elp3/MiaA/NifB-like_rSAM"/>
</dbReference>
<evidence type="ECO:0000259" key="14">
    <source>
        <dbReference type="PROSITE" id="PS51918"/>
    </source>
</evidence>
<dbReference type="SUPFAM" id="SSF102114">
    <property type="entry name" value="Radical SAM enzymes"/>
    <property type="match status" value="1"/>
</dbReference>
<dbReference type="OrthoDB" id="372134at2157"/>
<dbReference type="InterPro" id="IPR002792">
    <property type="entry name" value="TRAM_dom"/>
</dbReference>
<dbReference type="NCBIfam" id="TIGR00089">
    <property type="entry name" value="MiaB/RimO family radical SAM methylthiotransferase"/>
    <property type="match status" value="1"/>
</dbReference>
<keyword evidence="9 11" id="KW-0411">Iron-sulfur</keyword>
<evidence type="ECO:0000256" key="2">
    <source>
        <dbReference type="ARBA" id="ARBA00008616"/>
    </source>
</evidence>
<dbReference type="SFLD" id="SFLDG01082">
    <property type="entry name" value="B12-binding_domain_containing"/>
    <property type="match status" value="1"/>
</dbReference>
<evidence type="ECO:0000259" key="13">
    <source>
        <dbReference type="PROSITE" id="PS51449"/>
    </source>
</evidence>
<dbReference type="PANTHER" id="PTHR11918">
    <property type="entry name" value="RADICAL SAM PROTEINS"/>
    <property type="match status" value="1"/>
</dbReference>
<keyword evidence="8 11" id="KW-0408">Iron</keyword>
<dbReference type="InterPro" id="IPR005839">
    <property type="entry name" value="Methylthiotransferase"/>
</dbReference>
<dbReference type="RefSeq" id="WP_012186053.1">
    <property type="nucleotide sequence ID" value="NC_009954.1"/>
</dbReference>
<evidence type="ECO:0000256" key="5">
    <source>
        <dbReference type="ARBA" id="ARBA00022691"/>
    </source>
</evidence>
<keyword evidence="4 11" id="KW-0808">Transferase</keyword>
<reference evidence="15 16" key="1">
    <citation type="submission" date="2007-10" db="EMBL/GenBank/DDBJ databases">
        <title>Complete sequence of Caldivirga maquilingensis IC-167.</title>
        <authorList>
            <consortium name="US DOE Joint Genome Institute"/>
            <person name="Copeland A."/>
            <person name="Lucas S."/>
            <person name="Lapidus A."/>
            <person name="Barry K."/>
            <person name="Glavina del Rio T."/>
            <person name="Dalin E."/>
            <person name="Tice H."/>
            <person name="Pitluck S."/>
            <person name="Saunders E."/>
            <person name="Brettin T."/>
            <person name="Bruce D."/>
            <person name="Detter J.C."/>
            <person name="Han C."/>
            <person name="Schmutz J."/>
            <person name="Larimer F."/>
            <person name="Land M."/>
            <person name="Hauser L."/>
            <person name="Kyrpides N."/>
            <person name="Ivanova N."/>
            <person name="Biddle J.F."/>
            <person name="Zhang Z."/>
            <person name="Fitz-Gibbon S.T."/>
            <person name="Lowe T.M."/>
            <person name="Saltikov C."/>
            <person name="House C.H."/>
            <person name="Richardson P."/>
        </authorList>
    </citation>
    <scope>NUCLEOTIDE SEQUENCE [LARGE SCALE GENOMIC DNA]</scope>
    <source>
        <strain evidence="16">ATCC 700844 / DSM 13496 / JCM 10307 / IC-167</strain>
    </source>
</reference>
<dbReference type="EMBL" id="CP000852">
    <property type="protein sequence ID" value="ABW01834.1"/>
    <property type="molecule type" value="Genomic_DNA"/>
</dbReference>
<feature type="domain" description="TRAM" evidence="12">
    <location>
        <begin position="362"/>
        <end position="422"/>
    </location>
</feature>
<dbReference type="Pfam" id="PF04055">
    <property type="entry name" value="Radical_SAM"/>
    <property type="match status" value="1"/>
</dbReference>
<dbReference type="EC" id="2.8.4.5" evidence="11"/>
<dbReference type="PROSITE" id="PS51918">
    <property type="entry name" value="RADICAL_SAM"/>
    <property type="match status" value="1"/>
</dbReference>
<evidence type="ECO:0000313" key="15">
    <source>
        <dbReference type="EMBL" id="ABW01834.1"/>
    </source>
</evidence>
<dbReference type="eggNOG" id="arCOG01358">
    <property type="taxonomic scope" value="Archaea"/>
</dbReference>
<dbReference type="Pfam" id="PF00919">
    <property type="entry name" value="UPF0004"/>
    <property type="match status" value="1"/>
</dbReference>
<comment type="cofactor">
    <cofactor evidence="11">
        <name>[4Fe-4S] cluster</name>
        <dbReference type="ChEBI" id="CHEBI:49883"/>
    </cofactor>
    <text evidence="11">Binds 1 or 2 [4Fe-4S] cluster. One cluster is coordinated with 3 cysteines and an exchangeable S-adenosyl-L-methionine.</text>
</comment>
<evidence type="ECO:0000256" key="7">
    <source>
        <dbReference type="ARBA" id="ARBA00022723"/>
    </source>
</evidence>
<dbReference type="InterPro" id="IPR007197">
    <property type="entry name" value="rSAM"/>
</dbReference>
<keyword evidence="7 11" id="KW-0479">Metal-binding</keyword>
<feature type="domain" description="Radical SAM core" evidence="14">
    <location>
        <begin position="125"/>
        <end position="359"/>
    </location>
</feature>
<keyword evidence="3 11" id="KW-0004">4Fe-4S</keyword>
<dbReference type="SFLD" id="SFLDS00029">
    <property type="entry name" value="Radical_SAM"/>
    <property type="match status" value="1"/>
</dbReference>
<dbReference type="KEGG" id="cma:Cmaq_1003"/>
<evidence type="ECO:0000256" key="8">
    <source>
        <dbReference type="ARBA" id="ARBA00023004"/>
    </source>
</evidence>
<organism evidence="15 16">
    <name type="scientific">Caldivirga maquilingensis (strain ATCC 700844 / DSM 13496 / JCM 10307 / IC-167)</name>
    <dbReference type="NCBI Taxonomy" id="397948"/>
    <lineage>
        <taxon>Archaea</taxon>
        <taxon>Thermoproteota</taxon>
        <taxon>Thermoprotei</taxon>
        <taxon>Thermoproteales</taxon>
        <taxon>Thermoproteaceae</taxon>
        <taxon>Caldivirga</taxon>
    </lineage>
</organism>
<evidence type="ECO:0000256" key="9">
    <source>
        <dbReference type="ARBA" id="ARBA00023014"/>
    </source>
</evidence>
<dbReference type="SMART" id="SM00729">
    <property type="entry name" value="Elp3"/>
    <property type="match status" value="1"/>
</dbReference>
<comment type="function">
    <text evidence="1 11">Catalyzes the methylthiolation of N6-threonylcarbamoyladenosine (t(6)A), leading to the formation of 2-methylthio-N6-threonylcarbamoyladenosine (ms(2)t(6)A) at position 37 in tRNAs that read codons beginning with adenine.</text>
</comment>
<comment type="similarity">
    <text evidence="2 11">Belongs to the methylthiotransferase family. CDKAL1 subfamily.</text>
</comment>
<dbReference type="Proteomes" id="UP000001137">
    <property type="component" value="Chromosome"/>
</dbReference>
<dbReference type="Gene3D" id="3.40.50.12160">
    <property type="entry name" value="Methylthiotransferase, N-terminal domain"/>
    <property type="match status" value="1"/>
</dbReference>
<dbReference type="PANTHER" id="PTHR11918:SF45">
    <property type="entry name" value="THREONYLCARBAMOYLADENOSINE TRNA METHYLTHIOTRANSFERASE"/>
    <property type="match status" value="1"/>
</dbReference>
<name>A8MDH8_CALMQ</name>
<keyword evidence="6 11" id="KW-0819">tRNA processing</keyword>
<evidence type="ECO:0000259" key="12">
    <source>
        <dbReference type="PROSITE" id="PS50926"/>
    </source>
</evidence>
<dbReference type="PROSITE" id="PS50926">
    <property type="entry name" value="TRAM"/>
    <property type="match status" value="1"/>
</dbReference>
<dbReference type="InterPro" id="IPR020612">
    <property type="entry name" value="Methylthiotransferase_CS"/>
</dbReference>
<dbReference type="GO" id="GO:0046872">
    <property type="term" value="F:metal ion binding"/>
    <property type="evidence" value="ECO:0007669"/>
    <property type="project" value="UniProtKB-UniRule"/>
</dbReference>